<organism evidence="1 2">
    <name type="scientific">Protopolystoma xenopodis</name>
    <dbReference type="NCBI Taxonomy" id="117903"/>
    <lineage>
        <taxon>Eukaryota</taxon>
        <taxon>Metazoa</taxon>
        <taxon>Spiralia</taxon>
        <taxon>Lophotrochozoa</taxon>
        <taxon>Platyhelminthes</taxon>
        <taxon>Monogenea</taxon>
        <taxon>Polyopisthocotylea</taxon>
        <taxon>Polystomatidea</taxon>
        <taxon>Polystomatidae</taxon>
        <taxon>Protopolystoma</taxon>
    </lineage>
</organism>
<gene>
    <name evidence="1" type="ORF">PXEA_LOCUS32814</name>
</gene>
<name>A0A3S5AWB7_9PLAT</name>
<evidence type="ECO:0000313" key="2">
    <source>
        <dbReference type="Proteomes" id="UP000784294"/>
    </source>
</evidence>
<sequence>MGLPRRGCGFVWANKVEYDPVVLGLVTTSRMRFEGVSFELSAFGTGQFRHRFLRGCDGLGLESGWTRQTVGSSETKLRSPKPRMTVLVPSLALSSLDSASLAFSLHRPHSWAGLDDSR</sequence>
<protein>
    <submittedName>
        <fullName evidence="1">Uncharacterized protein</fullName>
    </submittedName>
</protein>
<dbReference type="AlphaFoldDB" id="A0A3S5AWB7"/>
<keyword evidence="2" id="KW-1185">Reference proteome</keyword>
<comment type="caution">
    <text evidence="1">The sequence shown here is derived from an EMBL/GenBank/DDBJ whole genome shotgun (WGS) entry which is preliminary data.</text>
</comment>
<dbReference type="Proteomes" id="UP000784294">
    <property type="component" value="Unassembled WGS sequence"/>
</dbReference>
<reference evidence="1" key="1">
    <citation type="submission" date="2018-11" db="EMBL/GenBank/DDBJ databases">
        <authorList>
            <consortium name="Pathogen Informatics"/>
        </authorList>
    </citation>
    <scope>NUCLEOTIDE SEQUENCE</scope>
</reference>
<proteinExistence type="predicted"/>
<evidence type="ECO:0000313" key="1">
    <source>
        <dbReference type="EMBL" id="VEL39374.1"/>
    </source>
</evidence>
<accession>A0A3S5AWB7</accession>
<dbReference type="EMBL" id="CAAALY010261063">
    <property type="protein sequence ID" value="VEL39374.1"/>
    <property type="molecule type" value="Genomic_DNA"/>
</dbReference>